<name>A0A3N4P8B2_9GAMM</name>
<protein>
    <recommendedName>
        <fullName evidence="6">Lipid III flippase</fullName>
    </recommendedName>
</protein>
<dbReference type="EMBL" id="RMVG01000007">
    <property type="protein sequence ID" value="RPE01077.1"/>
    <property type="molecule type" value="Genomic_DNA"/>
</dbReference>
<dbReference type="InterPro" id="IPR050833">
    <property type="entry name" value="Poly_Biosynth_Transport"/>
</dbReference>
<comment type="subcellular location">
    <subcellularLocation>
        <location evidence="6">Cell inner membrane</location>
        <topology evidence="6">Multi-pass membrane protein</topology>
    </subcellularLocation>
    <subcellularLocation>
        <location evidence="1">Cell membrane</location>
        <topology evidence="1">Multi-pass membrane protein</topology>
    </subcellularLocation>
</comment>
<dbReference type="HAMAP" id="MF_02024">
    <property type="entry name" value="WzxE"/>
    <property type="match status" value="1"/>
</dbReference>
<feature type="transmembrane region" description="Helical" evidence="6">
    <location>
        <begin position="45"/>
        <end position="67"/>
    </location>
</feature>
<dbReference type="GO" id="GO:0009246">
    <property type="term" value="P:enterobacterial common antigen biosynthetic process"/>
    <property type="evidence" value="ECO:0007669"/>
    <property type="project" value="UniProtKB-UniRule"/>
</dbReference>
<organism evidence="7 8">
    <name type="scientific">Candidatus Pantoea deserta</name>
    <dbReference type="NCBI Taxonomy" id="1869313"/>
    <lineage>
        <taxon>Bacteria</taxon>
        <taxon>Pseudomonadati</taxon>
        <taxon>Pseudomonadota</taxon>
        <taxon>Gammaproteobacteria</taxon>
        <taxon>Enterobacterales</taxon>
        <taxon>Erwiniaceae</taxon>
        <taxon>Pantoea</taxon>
    </lineage>
</organism>
<feature type="transmembrane region" description="Helical" evidence="6">
    <location>
        <begin position="79"/>
        <end position="106"/>
    </location>
</feature>
<dbReference type="NCBIfam" id="NF011679">
    <property type="entry name" value="PRK15099.1"/>
    <property type="match status" value="1"/>
</dbReference>
<dbReference type="PANTHER" id="PTHR30250:SF30">
    <property type="entry name" value="LIPID III FLIPPASE"/>
    <property type="match status" value="1"/>
</dbReference>
<evidence type="ECO:0000256" key="4">
    <source>
        <dbReference type="ARBA" id="ARBA00022989"/>
    </source>
</evidence>
<comment type="subunit">
    <text evidence="6">Probably part of a complex composed of WzxE, WzyE and WzzE.</text>
</comment>
<feature type="transmembrane region" description="Helical" evidence="6">
    <location>
        <begin position="150"/>
        <end position="170"/>
    </location>
</feature>
<evidence type="ECO:0000256" key="6">
    <source>
        <dbReference type="HAMAP-Rule" id="MF_02024"/>
    </source>
</evidence>
<comment type="caution">
    <text evidence="7">The sequence shown here is derived from an EMBL/GenBank/DDBJ whole genome shotgun (WGS) entry which is preliminary data.</text>
</comment>
<evidence type="ECO:0000256" key="3">
    <source>
        <dbReference type="ARBA" id="ARBA00022692"/>
    </source>
</evidence>
<comment type="pathway">
    <text evidence="6">Bacterial outer membrane biogenesis; enterobacterial common antigen biosynthesis.</text>
</comment>
<dbReference type="InterPro" id="IPR044550">
    <property type="entry name" value="WzxE"/>
</dbReference>
<keyword evidence="6" id="KW-0813">Transport</keyword>
<evidence type="ECO:0000313" key="7">
    <source>
        <dbReference type="EMBL" id="RPE01077.1"/>
    </source>
</evidence>
<keyword evidence="6" id="KW-0997">Cell inner membrane</keyword>
<feature type="transmembrane region" description="Helical" evidence="6">
    <location>
        <begin position="263"/>
        <end position="283"/>
    </location>
</feature>
<dbReference type="AlphaFoldDB" id="A0A3N4P8B2"/>
<dbReference type="Proteomes" id="UP000281332">
    <property type="component" value="Unassembled WGS sequence"/>
</dbReference>
<sequence>MSLAKASVWTASSTLVKIAAGLLVVKLLAVSFGPEGVGQAGNFRQLITVLGVLAGAGIFNGVTTYVAQYQHQPEPLRAMLGTASAMVLGFSTLLALVFLLAAAPVSQALFGHTRFQNVIRIVAFLQFGIAWANLALALLKGYRDARGNALSLIIGSLIGVAAYVLCWWVGGYAGALVGFALVLALVVVPALIMLRRRVPLSLAWLKPQWHSEFARSLAKFTLMALITSVTLPVAWVLMRNLLAQREGWAQVGLWQGVTSISDAWLQFITATFSVWLLPTLARLEQKRDIAREIGRALRFVLPAVAATGFCVWLLRDVAIWLLFSPAFHAMRDLFVWQLCGDVFKVGAYVFGYLVIAKASLRFYILAELSQFALLIAFSHWLIPLSGVTGAAQAYMATYICYFALCCGAFIIYYRKT</sequence>
<dbReference type="RefSeq" id="WP_123801094.1">
    <property type="nucleotide sequence ID" value="NZ_RMVG01000007.1"/>
</dbReference>
<keyword evidence="3 6" id="KW-0812">Transmembrane</keyword>
<dbReference type="CDD" id="cd13125">
    <property type="entry name" value="MATE_like_10"/>
    <property type="match status" value="1"/>
</dbReference>
<reference evidence="7 8" key="1">
    <citation type="submission" date="2018-11" db="EMBL/GenBank/DDBJ databases">
        <title>Whole genome sequencing of Pantoea sp. RIT388.</title>
        <authorList>
            <person name="Gan H.M."/>
            <person name="Hudson A.O."/>
        </authorList>
    </citation>
    <scope>NUCLEOTIDE SEQUENCE [LARGE SCALE GENOMIC DNA]</scope>
    <source>
        <strain evidence="7 8">RIT388</strain>
    </source>
</reference>
<dbReference type="UniPathway" id="UPA00566"/>
<keyword evidence="8" id="KW-1185">Reference proteome</keyword>
<feature type="transmembrane region" description="Helical" evidence="6">
    <location>
        <begin position="394"/>
        <end position="413"/>
    </location>
</feature>
<evidence type="ECO:0000256" key="5">
    <source>
        <dbReference type="ARBA" id="ARBA00023136"/>
    </source>
</evidence>
<dbReference type="InterPro" id="IPR002797">
    <property type="entry name" value="Polysacc_synth"/>
</dbReference>
<feature type="transmembrane region" description="Helical" evidence="6">
    <location>
        <begin position="216"/>
        <end position="238"/>
    </location>
</feature>
<dbReference type="GO" id="GO:0005886">
    <property type="term" value="C:plasma membrane"/>
    <property type="evidence" value="ECO:0007669"/>
    <property type="project" value="UniProtKB-SubCell"/>
</dbReference>
<feature type="transmembrane region" description="Helical" evidence="6">
    <location>
        <begin position="334"/>
        <end position="355"/>
    </location>
</feature>
<keyword evidence="5 6" id="KW-0472">Membrane</keyword>
<proteinExistence type="inferred from homology"/>
<evidence type="ECO:0000313" key="8">
    <source>
        <dbReference type="Proteomes" id="UP000281332"/>
    </source>
</evidence>
<accession>A0A3N4P8B2</accession>
<dbReference type="Pfam" id="PF01943">
    <property type="entry name" value="Polysacc_synt"/>
    <property type="match status" value="1"/>
</dbReference>
<evidence type="ECO:0000256" key="2">
    <source>
        <dbReference type="ARBA" id="ARBA00022475"/>
    </source>
</evidence>
<feature type="transmembrane region" description="Helical" evidence="6">
    <location>
        <begin position="362"/>
        <end position="382"/>
    </location>
</feature>
<gene>
    <name evidence="6 7" type="primary">wzxE</name>
    <name evidence="7" type="ORF">BBB56_11565</name>
</gene>
<comment type="caution">
    <text evidence="6">Lacks conserved residue(s) required for the propagation of feature annotation.</text>
</comment>
<evidence type="ECO:0000256" key="1">
    <source>
        <dbReference type="ARBA" id="ARBA00004651"/>
    </source>
</evidence>
<feature type="transmembrane region" description="Helical" evidence="6">
    <location>
        <begin position="176"/>
        <end position="195"/>
    </location>
</feature>
<feature type="transmembrane region" description="Helical" evidence="6">
    <location>
        <begin position="118"/>
        <end position="138"/>
    </location>
</feature>
<dbReference type="OrthoDB" id="9769862at2"/>
<comment type="similarity">
    <text evidence="6">Belongs to the polysaccharide transport (PST) (TC 2.A.66.2) family.</text>
</comment>
<keyword evidence="2 6" id="KW-1003">Cell membrane</keyword>
<keyword evidence="4 6" id="KW-1133">Transmembrane helix</keyword>
<feature type="transmembrane region" description="Helical" evidence="6">
    <location>
        <begin position="295"/>
        <end position="314"/>
    </location>
</feature>
<comment type="function">
    <text evidence="6">Mediates the transbilayer movement of Und-PP-GlcNAc-ManNAcA-Fuc4NAc (lipid III) from the inner to the outer leaflet of the cytoplasmic membrane during the assembly of enterobacterial common antigen (ECA).</text>
</comment>
<dbReference type="InterPro" id="IPR032896">
    <property type="entry name" value="WzxE_Proteobacteria"/>
</dbReference>
<dbReference type="PANTHER" id="PTHR30250">
    <property type="entry name" value="PST FAMILY PREDICTED COLANIC ACID TRANSPORTER"/>
    <property type="match status" value="1"/>
</dbReference>